<dbReference type="VEuPathDB" id="ToxoDB:CSUI_001252"/>
<feature type="domain" description="PDEase" evidence="9">
    <location>
        <begin position="659"/>
        <end position="1028"/>
    </location>
</feature>
<evidence type="ECO:0000256" key="8">
    <source>
        <dbReference type="SAM" id="Phobius"/>
    </source>
</evidence>
<feature type="binding site" evidence="4">
    <location>
        <position position="817"/>
    </location>
    <ligand>
        <name>AMP</name>
        <dbReference type="ChEBI" id="CHEBI:456215"/>
    </ligand>
</feature>
<evidence type="ECO:0000313" key="11">
    <source>
        <dbReference type="Proteomes" id="UP000221165"/>
    </source>
</evidence>
<evidence type="ECO:0000256" key="7">
    <source>
        <dbReference type="SAM" id="MobiDB-lite"/>
    </source>
</evidence>
<evidence type="ECO:0000256" key="1">
    <source>
        <dbReference type="ARBA" id="ARBA00022723"/>
    </source>
</evidence>
<evidence type="ECO:0000256" key="5">
    <source>
        <dbReference type="PIRSR" id="PIRSR623088-3"/>
    </source>
</evidence>
<keyword evidence="2 6" id="KW-0378">Hydrolase</keyword>
<keyword evidence="11" id="KW-1185">Reference proteome</keyword>
<dbReference type="Proteomes" id="UP000221165">
    <property type="component" value="Unassembled WGS sequence"/>
</dbReference>
<dbReference type="RefSeq" id="XP_067926572.1">
    <property type="nucleotide sequence ID" value="XM_068061458.1"/>
</dbReference>
<feature type="transmembrane region" description="Helical" evidence="8">
    <location>
        <begin position="538"/>
        <end position="558"/>
    </location>
</feature>
<gene>
    <name evidence="10" type="ORF">CSUI_001252</name>
</gene>
<dbReference type="GO" id="GO:0004114">
    <property type="term" value="F:3',5'-cyclic-nucleotide phosphodiesterase activity"/>
    <property type="evidence" value="ECO:0007669"/>
    <property type="project" value="InterPro"/>
</dbReference>
<organism evidence="10 11">
    <name type="scientific">Cystoisospora suis</name>
    <dbReference type="NCBI Taxonomy" id="483139"/>
    <lineage>
        <taxon>Eukaryota</taxon>
        <taxon>Sar</taxon>
        <taxon>Alveolata</taxon>
        <taxon>Apicomplexa</taxon>
        <taxon>Conoidasida</taxon>
        <taxon>Coccidia</taxon>
        <taxon>Eucoccidiorida</taxon>
        <taxon>Eimeriorina</taxon>
        <taxon>Sarcocystidae</taxon>
        <taxon>Cystoisospora</taxon>
    </lineage>
</organism>
<comment type="similarity">
    <text evidence="6">Belongs to the cyclic nucleotide phosphodiesterase family.</text>
</comment>
<feature type="binding site" evidence="5">
    <location>
        <position position="816"/>
    </location>
    <ligand>
        <name>Zn(2+)</name>
        <dbReference type="ChEBI" id="CHEBI:29105"/>
        <label>1</label>
    </ligand>
</feature>
<dbReference type="CDD" id="cd00077">
    <property type="entry name" value="HDc"/>
    <property type="match status" value="1"/>
</dbReference>
<evidence type="ECO:0000256" key="6">
    <source>
        <dbReference type="RuleBase" id="RU363067"/>
    </source>
</evidence>
<dbReference type="PROSITE" id="PS00126">
    <property type="entry name" value="PDEASE_I_1"/>
    <property type="match status" value="1"/>
</dbReference>
<feature type="transmembrane region" description="Helical" evidence="8">
    <location>
        <begin position="444"/>
        <end position="465"/>
    </location>
</feature>
<feature type="binding site" evidence="5">
    <location>
        <position position="817"/>
    </location>
    <ligand>
        <name>Zn(2+)</name>
        <dbReference type="ChEBI" id="CHEBI:29105"/>
        <label>2</label>
    </ligand>
</feature>
<feature type="binding site" evidence="5">
    <location>
        <position position="817"/>
    </location>
    <ligand>
        <name>Zn(2+)</name>
        <dbReference type="ChEBI" id="CHEBI:29105"/>
        <label>1</label>
    </ligand>
</feature>
<dbReference type="InterPro" id="IPR036971">
    <property type="entry name" value="PDEase_catalytic_dom_sf"/>
</dbReference>
<reference evidence="10 11" key="1">
    <citation type="journal article" date="2017" name="Int. J. Parasitol.">
        <title>The genome of the protozoan parasite Cystoisospora suis and a reverse vaccinology approach to identify vaccine candidates.</title>
        <authorList>
            <person name="Palmieri N."/>
            <person name="Shrestha A."/>
            <person name="Ruttkowski B."/>
            <person name="Beck T."/>
            <person name="Vogl C."/>
            <person name="Tomley F."/>
            <person name="Blake D.P."/>
            <person name="Joachim A."/>
        </authorList>
    </citation>
    <scope>NUCLEOTIDE SEQUENCE [LARGE SCALE GENOMIC DNA]</scope>
    <source>
        <strain evidence="10 11">Wien I</strain>
    </source>
</reference>
<dbReference type="GO" id="GO:0007165">
    <property type="term" value="P:signal transduction"/>
    <property type="evidence" value="ECO:0007669"/>
    <property type="project" value="InterPro"/>
</dbReference>
<dbReference type="SUPFAM" id="SSF109604">
    <property type="entry name" value="HD-domain/PDEase-like"/>
    <property type="match status" value="1"/>
</dbReference>
<feature type="transmembrane region" description="Helical" evidence="8">
    <location>
        <begin position="406"/>
        <end position="432"/>
    </location>
</feature>
<evidence type="ECO:0000313" key="10">
    <source>
        <dbReference type="EMBL" id="PHJ24900.1"/>
    </source>
</evidence>
<feature type="compositionally biased region" description="Gly residues" evidence="7">
    <location>
        <begin position="1"/>
        <end position="10"/>
    </location>
</feature>
<dbReference type="PANTHER" id="PTHR11347">
    <property type="entry name" value="CYCLIC NUCLEOTIDE PHOSPHODIESTERASE"/>
    <property type="match status" value="1"/>
</dbReference>
<feature type="compositionally biased region" description="Basic and acidic residues" evidence="7">
    <location>
        <begin position="92"/>
        <end position="102"/>
    </location>
</feature>
<feature type="binding site" evidence="4">
    <location>
        <begin position="776"/>
        <end position="780"/>
    </location>
    <ligand>
        <name>AMP</name>
        <dbReference type="ChEBI" id="CHEBI:456215"/>
    </ligand>
</feature>
<dbReference type="InterPro" id="IPR002073">
    <property type="entry name" value="PDEase_catalytic_dom"/>
</dbReference>
<dbReference type="InterPro" id="IPR023174">
    <property type="entry name" value="PDEase_CS"/>
</dbReference>
<dbReference type="Pfam" id="PF00233">
    <property type="entry name" value="PDEase_I"/>
    <property type="match status" value="1"/>
</dbReference>
<keyword evidence="8" id="KW-0812">Transmembrane</keyword>
<dbReference type="Gene3D" id="1.10.1300.10">
    <property type="entry name" value="3'5'-cyclic nucleotide phosphodiesterase, catalytic domain"/>
    <property type="match status" value="1"/>
</dbReference>
<feature type="transmembrane region" description="Helical" evidence="8">
    <location>
        <begin position="485"/>
        <end position="504"/>
    </location>
</feature>
<dbReference type="OrthoDB" id="546632at2759"/>
<feature type="compositionally biased region" description="Polar residues" evidence="7">
    <location>
        <begin position="198"/>
        <end position="215"/>
    </location>
</feature>
<dbReference type="EMBL" id="MIGC01000491">
    <property type="protein sequence ID" value="PHJ24900.1"/>
    <property type="molecule type" value="Genomic_DNA"/>
</dbReference>
<dbReference type="InterPro" id="IPR003607">
    <property type="entry name" value="HD/PDEase_dom"/>
</dbReference>
<evidence type="ECO:0000256" key="2">
    <source>
        <dbReference type="ARBA" id="ARBA00022801"/>
    </source>
</evidence>
<protein>
    <recommendedName>
        <fullName evidence="6">Phosphodiesterase</fullName>
        <ecNumber evidence="6">3.1.4.-</ecNumber>
    </recommendedName>
</protein>
<keyword evidence="8" id="KW-0472">Membrane</keyword>
<dbReference type="GO" id="GO:0046872">
    <property type="term" value="F:metal ion binding"/>
    <property type="evidence" value="ECO:0007669"/>
    <property type="project" value="UniProtKB-KW"/>
</dbReference>
<feature type="binding site" evidence="5">
    <location>
        <position position="929"/>
    </location>
    <ligand>
        <name>Zn(2+)</name>
        <dbReference type="ChEBI" id="CHEBI:29105"/>
        <label>1</label>
    </ligand>
</feature>
<evidence type="ECO:0000256" key="3">
    <source>
        <dbReference type="PIRSR" id="PIRSR623088-1"/>
    </source>
</evidence>
<feature type="binding site" evidence="4">
    <location>
        <position position="929"/>
    </location>
    <ligand>
        <name>AMP</name>
        <dbReference type="ChEBI" id="CHEBI:456215"/>
    </ligand>
</feature>
<dbReference type="SMART" id="SM00471">
    <property type="entry name" value="HDc"/>
    <property type="match status" value="1"/>
</dbReference>
<feature type="active site" description="Proton donor" evidence="3">
    <location>
        <position position="776"/>
    </location>
</feature>
<sequence>MEGSSDGGPLGIQPLFPDSEGSRLGVHPLFPDIDRAPLGVQPLFGDNDVPPPATQQPLPDSDSVPRQHSIASAEEARRDASFGTPACSEFPNDLREVSHDHSLVGSPQQRATEESSGEVAEVPAGSGRTDFPKSHQGVSPAISTASSVNTVSGRILKKVGPPRAVTFGGEQYSRSGLSACVSLPEESIPECLRKDLESGSSTRLSPMTKHTTVSWSERPHTGSLNPKNRQVCTYSNCRPVSQPLVGGLAFLQVEGDGEGRRSGEKFHTGVFFKKLDRRSFHDVPRLRAVASAAAEEVNKAALSRGESQFAANVEAHWAHFRTLWGMDTFQMLRGSKTDPELRTLPVPYFQDPDKEAEFKAYILSILPLRLVLGSVLCMLTEFSEIILAEVYDYNSRVKFVLPPSKWYLITLHHIIVGLQPIICMVVMVLAGFFQLRAHLEKLTVCLQVASCLLCLADGIVPMAVARCIAMSGTHPEVVAFIGDRALADTMASVAVQMLIFNLIFPIRLMVAWPITVLYIVAAVAVFIVGIVWEDDGVATAAAVNNIVWTFVFAVICIISRYEGELNSRAVWLDWKKSSRRVDELEQRFLRPQNTPEGGLETISNYLRSTMEVVLRGKQQKHLSLSEVEDIEGLLLPAMAILVSRKDLAKIRRSDLGAEFARDYMKLMAGEDREPEPVQRGHSGISIPASSRSFSARMGRWSMSARISSNERAELFTRIGHEWSLDLLSDSRKGPVLVAVGRSLLLQCRDRMLAGFSEMVECFLSRVNMLYYPNPYHNAAHGAQVGHFTFCLLTMLGIDCMLTEVDSLSVAIAALSHDIAHPGRNNQFLINTAHHLAITYNDISVLENFHAATLFSVLGDSDANLFSFVSADVFREKRKTIIDLILATDMKKHFEEISLFRTHRQAPGFKSYETSDDVWTAVSMCLKAADLGHASLPWEQHVRWSNLVVEEFYQQGDDEKARGLPVSFLCDRVRDADLPKSQQGFLRFVVMPLFTELVALEESDMAITTNCMSALEANLKRWEELGEQRAARGASAGVE</sequence>
<evidence type="ECO:0000259" key="9">
    <source>
        <dbReference type="PROSITE" id="PS51845"/>
    </source>
</evidence>
<feature type="region of interest" description="Disordered" evidence="7">
    <location>
        <begin position="1"/>
        <end position="145"/>
    </location>
</feature>
<keyword evidence="1 5" id="KW-0479">Metal-binding</keyword>
<name>A0A2C6KY62_9APIC</name>
<dbReference type="InterPro" id="IPR023088">
    <property type="entry name" value="PDEase"/>
</dbReference>
<dbReference type="AlphaFoldDB" id="A0A2C6KY62"/>
<comment type="caution">
    <text evidence="10">The sequence shown here is derived from an EMBL/GenBank/DDBJ whole genome shotgun (WGS) entry which is preliminary data.</text>
</comment>
<keyword evidence="8" id="KW-1133">Transmembrane helix</keyword>
<dbReference type="PRINTS" id="PR00387">
    <property type="entry name" value="PDIESTERASE1"/>
</dbReference>
<dbReference type="GeneID" id="94424669"/>
<feature type="binding site" evidence="4">
    <location>
        <position position="981"/>
    </location>
    <ligand>
        <name>AMP</name>
        <dbReference type="ChEBI" id="CHEBI:456215"/>
    </ligand>
</feature>
<feature type="region of interest" description="Disordered" evidence="7">
    <location>
        <begin position="197"/>
        <end position="227"/>
    </location>
</feature>
<dbReference type="EC" id="3.1.4.-" evidence="6"/>
<evidence type="ECO:0000256" key="4">
    <source>
        <dbReference type="PIRSR" id="PIRSR623088-2"/>
    </source>
</evidence>
<proteinExistence type="inferred from homology"/>
<dbReference type="PROSITE" id="PS51845">
    <property type="entry name" value="PDEASE_I_2"/>
    <property type="match status" value="1"/>
</dbReference>
<feature type="binding site" evidence="5">
    <location>
        <position position="780"/>
    </location>
    <ligand>
        <name>Zn(2+)</name>
        <dbReference type="ChEBI" id="CHEBI:29105"/>
        <label>1</label>
    </ligand>
</feature>
<comment type="cofactor">
    <cofactor evidence="6">
        <name>a divalent metal cation</name>
        <dbReference type="ChEBI" id="CHEBI:60240"/>
    </cofactor>
    <text evidence="6">Binds 2 divalent metal cations per subunit. Site 1 may preferentially bind zinc ions, while site 2 has a preference for magnesium and/or manganese ions.</text>
</comment>
<accession>A0A2C6KY62</accession>
<feature type="transmembrane region" description="Helical" evidence="8">
    <location>
        <begin position="511"/>
        <end position="532"/>
    </location>
</feature>